<feature type="transmembrane region" description="Helical" evidence="1">
    <location>
        <begin position="144"/>
        <end position="162"/>
    </location>
</feature>
<reference evidence="3" key="1">
    <citation type="journal article" date="2019" name="Int. J. Syst. Evol. Microbiol.">
        <title>The Global Catalogue of Microorganisms (GCM) 10K type strain sequencing project: providing services to taxonomists for standard genome sequencing and annotation.</title>
        <authorList>
            <consortium name="The Broad Institute Genomics Platform"/>
            <consortium name="The Broad Institute Genome Sequencing Center for Infectious Disease"/>
            <person name="Wu L."/>
            <person name="Ma J."/>
        </authorList>
    </citation>
    <scope>NUCLEOTIDE SEQUENCE [LARGE SCALE GENOMIC DNA]</scope>
    <source>
        <strain evidence="3">KCTC 23701</strain>
    </source>
</reference>
<organism evidence="2 3">
    <name type="scientific">Jeongeupia chitinilytica</name>
    <dbReference type="NCBI Taxonomy" id="1041641"/>
    <lineage>
        <taxon>Bacteria</taxon>
        <taxon>Pseudomonadati</taxon>
        <taxon>Pseudomonadota</taxon>
        <taxon>Betaproteobacteria</taxon>
        <taxon>Neisseriales</taxon>
        <taxon>Chitinibacteraceae</taxon>
        <taxon>Jeongeupia</taxon>
    </lineage>
</organism>
<keyword evidence="1" id="KW-0812">Transmembrane</keyword>
<feature type="transmembrane region" description="Helical" evidence="1">
    <location>
        <begin position="12"/>
        <end position="33"/>
    </location>
</feature>
<accession>A0ABQ3H3Z7</accession>
<proteinExistence type="predicted"/>
<gene>
    <name evidence="2" type="ORF">GCM10007350_35530</name>
</gene>
<comment type="caution">
    <text evidence="2">The sequence shown here is derived from an EMBL/GenBank/DDBJ whole genome shotgun (WGS) entry which is preliminary data.</text>
</comment>
<evidence type="ECO:0000256" key="1">
    <source>
        <dbReference type="SAM" id="Phobius"/>
    </source>
</evidence>
<evidence type="ECO:0000313" key="3">
    <source>
        <dbReference type="Proteomes" id="UP000604737"/>
    </source>
</evidence>
<keyword evidence="3" id="KW-1185">Reference proteome</keyword>
<dbReference type="EMBL" id="BMYO01000011">
    <property type="protein sequence ID" value="GHD69154.1"/>
    <property type="molecule type" value="Genomic_DNA"/>
</dbReference>
<keyword evidence="1" id="KW-1133">Transmembrane helix</keyword>
<sequence>MIFRRFKLGEGLALMLFLTLLYLFLTGVGNRIVGQTYIVANAENYHPASLTLTRYRYDLHRREADATGVVAWAEGKRSVSIRGRNIYRIARITDHAGLAEEATKHSQYAVLYNPEAPENDLAGISVAVIDADLASYQGAWLKDMFILLPILLFNGVGIYQLLTPNRRKSRRRRD</sequence>
<protein>
    <recommendedName>
        <fullName evidence="4">DUF3592 domain-containing protein</fullName>
    </recommendedName>
</protein>
<evidence type="ECO:0008006" key="4">
    <source>
        <dbReference type="Google" id="ProtNLM"/>
    </source>
</evidence>
<dbReference type="Proteomes" id="UP000604737">
    <property type="component" value="Unassembled WGS sequence"/>
</dbReference>
<keyword evidence="1" id="KW-0472">Membrane</keyword>
<name>A0ABQ3H3Z7_9NEIS</name>
<evidence type="ECO:0000313" key="2">
    <source>
        <dbReference type="EMBL" id="GHD69154.1"/>
    </source>
</evidence>